<feature type="compositionally biased region" description="Low complexity" evidence="1">
    <location>
        <begin position="101"/>
        <end position="118"/>
    </location>
</feature>
<keyword evidence="4" id="KW-1185">Reference proteome</keyword>
<evidence type="ECO:0000313" key="4">
    <source>
        <dbReference type="Proteomes" id="UP000383932"/>
    </source>
</evidence>
<feature type="region of interest" description="Disordered" evidence="1">
    <location>
        <begin position="87"/>
        <end position="163"/>
    </location>
</feature>
<name>A0A5N5QVJ9_9AGAM</name>
<dbReference type="Gene3D" id="3.90.810.10">
    <property type="entry name" value="CRIB domain"/>
    <property type="match status" value="1"/>
</dbReference>
<organism evidence="3 4">
    <name type="scientific">Ceratobasidium theobromae</name>
    <dbReference type="NCBI Taxonomy" id="1582974"/>
    <lineage>
        <taxon>Eukaryota</taxon>
        <taxon>Fungi</taxon>
        <taxon>Dikarya</taxon>
        <taxon>Basidiomycota</taxon>
        <taxon>Agaricomycotina</taxon>
        <taxon>Agaricomycetes</taxon>
        <taxon>Cantharellales</taxon>
        <taxon>Ceratobasidiaceae</taxon>
        <taxon>Ceratobasidium</taxon>
    </lineage>
</organism>
<feature type="region of interest" description="Disordered" evidence="1">
    <location>
        <begin position="15"/>
        <end position="47"/>
    </location>
</feature>
<dbReference type="Pfam" id="PF00786">
    <property type="entry name" value="PBD"/>
    <property type="match status" value="1"/>
</dbReference>
<feature type="domain" description="CRIB" evidence="2">
    <location>
        <begin position="53"/>
        <end position="66"/>
    </location>
</feature>
<gene>
    <name evidence="3" type="ORF">CTheo_808</name>
</gene>
<proteinExistence type="predicted"/>
<sequence length="163" mass="17494">MLSLLCGSPDVVDSPFYDAHSRRSSRGMSISKLGRSRSGSSKTKKKRILKGSIGAPTGFKHEAHIGADNMMTSTGAWDLDQWRAELEKQMQPQPRGVQSEPTSTAVSRVVSPASSVMAPRRKPVPSLLPLPREDQQGSLASSVSSSPIRVMPIERGESPGVAL</sequence>
<accession>A0A5N5QVJ9</accession>
<reference evidence="3 4" key="1">
    <citation type="journal article" date="2019" name="Fungal Biol. Biotechnol.">
        <title>Draft genome sequence of fastidious pathogen Ceratobasidium theobromae, which causes vascular-streak dieback in Theobroma cacao.</title>
        <authorList>
            <person name="Ali S.S."/>
            <person name="Asman A."/>
            <person name="Shao J."/>
            <person name="Firmansyah A.P."/>
            <person name="Susilo A.W."/>
            <person name="Rosmana A."/>
            <person name="McMahon P."/>
            <person name="Junaid M."/>
            <person name="Guest D."/>
            <person name="Kheng T.Y."/>
            <person name="Meinhardt L.W."/>
            <person name="Bailey B.A."/>
        </authorList>
    </citation>
    <scope>NUCLEOTIDE SEQUENCE [LARGE SCALE GENOMIC DNA]</scope>
    <source>
        <strain evidence="3 4">CT2</strain>
    </source>
</reference>
<dbReference type="EMBL" id="SSOP01000006">
    <property type="protein sequence ID" value="KAB5595795.1"/>
    <property type="molecule type" value="Genomic_DNA"/>
</dbReference>
<comment type="caution">
    <text evidence="3">The sequence shown here is derived from an EMBL/GenBank/DDBJ whole genome shotgun (WGS) entry which is preliminary data.</text>
</comment>
<dbReference type="InterPro" id="IPR036936">
    <property type="entry name" value="CRIB_dom_sf"/>
</dbReference>
<evidence type="ECO:0000256" key="1">
    <source>
        <dbReference type="SAM" id="MobiDB-lite"/>
    </source>
</evidence>
<dbReference type="OrthoDB" id="5559822at2759"/>
<dbReference type="Proteomes" id="UP000383932">
    <property type="component" value="Unassembled WGS sequence"/>
</dbReference>
<dbReference type="PROSITE" id="PS50108">
    <property type="entry name" value="CRIB"/>
    <property type="match status" value="1"/>
</dbReference>
<dbReference type="InterPro" id="IPR000095">
    <property type="entry name" value="CRIB_dom"/>
</dbReference>
<evidence type="ECO:0000259" key="2">
    <source>
        <dbReference type="PROSITE" id="PS50108"/>
    </source>
</evidence>
<dbReference type="AlphaFoldDB" id="A0A5N5QVJ9"/>
<protein>
    <recommendedName>
        <fullName evidence="2">CRIB domain-containing protein</fullName>
    </recommendedName>
</protein>
<feature type="compositionally biased region" description="Low complexity" evidence="1">
    <location>
        <begin position="29"/>
        <end position="41"/>
    </location>
</feature>
<evidence type="ECO:0000313" key="3">
    <source>
        <dbReference type="EMBL" id="KAB5595795.1"/>
    </source>
</evidence>